<dbReference type="Gene3D" id="1.10.10.10">
    <property type="entry name" value="Winged helix-like DNA-binding domain superfamily/Winged helix DNA-binding domain"/>
    <property type="match status" value="1"/>
</dbReference>
<dbReference type="SUPFAM" id="SSF46785">
    <property type="entry name" value="Winged helix' DNA-binding domain"/>
    <property type="match status" value="1"/>
</dbReference>
<protein>
    <submittedName>
        <fullName evidence="1">Uncharacterized protein</fullName>
    </submittedName>
</protein>
<dbReference type="InterPro" id="IPR036390">
    <property type="entry name" value="WH_DNA-bd_sf"/>
</dbReference>
<evidence type="ECO:0000313" key="2">
    <source>
        <dbReference type="Proteomes" id="UP000321638"/>
    </source>
</evidence>
<dbReference type="InterPro" id="IPR036388">
    <property type="entry name" value="WH-like_DNA-bd_sf"/>
</dbReference>
<name>A0A5C8PU20_9HYPH</name>
<dbReference type="AlphaFoldDB" id="A0A5C8PU20"/>
<dbReference type="RefSeq" id="WP_147845753.1">
    <property type="nucleotide sequence ID" value="NZ_VDUZ01000004.1"/>
</dbReference>
<organism evidence="1 2">
    <name type="scientific">Vineibacter terrae</name>
    <dbReference type="NCBI Taxonomy" id="2586908"/>
    <lineage>
        <taxon>Bacteria</taxon>
        <taxon>Pseudomonadati</taxon>
        <taxon>Pseudomonadota</taxon>
        <taxon>Alphaproteobacteria</taxon>
        <taxon>Hyphomicrobiales</taxon>
        <taxon>Vineibacter</taxon>
    </lineage>
</organism>
<sequence>MSAGTLSPTMRQFVDFLGELGPRWGLQADPCRVHAYLYLVGRPARQADIAAALGLDVDAVAAALAYLTRWRMASPADPDQWQVGGDPWEMLMSGLDERRRDEIAPALATLRACHAGALRDHAGSPSIARRIGAVLDLAEDLAAIDAQARRLSPQVLRRMVGLSGRAARFMDRAFGPRRGDRS</sequence>
<dbReference type="EMBL" id="VDUZ01000004">
    <property type="protein sequence ID" value="TXL80338.1"/>
    <property type="molecule type" value="Genomic_DNA"/>
</dbReference>
<comment type="caution">
    <text evidence="1">The sequence shown here is derived from an EMBL/GenBank/DDBJ whole genome shotgun (WGS) entry which is preliminary data.</text>
</comment>
<accession>A0A5C8PU20</accession>
<proteinExistence type="predicted"/>
<dbReference type="Proteomes" id="UP000321638">
    <property type="component" value="Unassembled WGS sequence"/>
</dbReference>
<gene>
    <name evidence="1" type="ORF">FHP25_04710</name>
</gene>
<reference evidence="1 2" key="1">
    <citation type="submission" date="2019-06" db="EMBL/GenBank/DDBJ databases">
        <title>New taxonomy in bacterial strain CC-CFT640, isolated from vineyard.</title>
        <authorList>
            <person name="Lin S.-Y."/>
            <person name="Tsai C.-F."/>
            <person name="Young C.-C."/>
        </authorList>
    </citation>
    <scope>NUCLEOTIDE SEQUENCE [LARGE SCALE GENOMIC DNA]</scope>
    <source>
        <strain evidence="1 2">CC-CFT640</strain>
    </source>
</reference>
<keyword evidence="2" id="KW-1185">Reference proteome</keyword>
<evidence type="ECO:0000313" key="1">
    <source>
        <dbReference type="EMBL" id="TXL80338.1"/>
    </source>
</evidence>
<dbReference type="OrthoDB" id="9792628at2"/>